<evidence type="ECO:0000313" key="4">
    <source>
        <dbReference type="EMBL" id="OGH75608.1"/>
    </source>
</evidence>
<dbReference type="PANTHER" id="PTHR10264:SF19">
    <property type="entry name" value="AT06885P-RELATED"/>
    <property type="match status" value="1"/>
</dbReference>
<evidence type="ECO:0000256" key="2">
    <source>
        <dbReference type="SAM" id="Phobius"/>
    </source>
</evidence>
<dbReference type="InterPro" id="IPR001972">
    <property type="entry name" value="Stomatin_HflK_fam"/>
</dbReference>
<keyword evidence="2" id="KW-0472">Membrane</keyword>
<dbReference type="Gene3D" id="6.10.250.2090">
    <property type="match status" value="1"/>
</dbReference>
<dbReference type="EMBL" id="MFQN01000004">
    <property type="protein sequence ID" value="OGH75608.1"/>
    <property type="molecule type" value="Genomic_DNA"/>
</dbReference>
<feature type="domain" description="Band 7" evidence="3">
    <location>
        <begin position="18"/>
        <end position="175"/>
    </location>
</feature>
<dbReference type="Proteomes" id="UP000178347">
    <property type="component" value="Unassembled WGS sequence"/>
</dbReference>
<reference evidence="4 5" key="1">
    <citation type="journal article" date="2016" name="Nat. Commun.">
        <title>Thousands of microbial genomes shed light on interconnected biogeochemical processes in an aquifer system.</title>
        <authorList>
            <person name="Anantharaman K."/>
            <person name="Brown C.T."/>
            <person name="Hug L.A."/>
            <person name="Sharon I."/>
            <person name="Castelle C.J."/>
            <person name="Probst A.J."/>
            <person name="Thomas B.C."/>
            <person name="Singh A."/>
            <person name="Wilkins M.J."/>
            <person name="Karaoz U."/>
            <person name="Brodie E.L."/>
            <person name="Williams K.H."/>
            <person name="Hubbard S.S."/>
            <person name="Banfield J.F."/>
        </authorList>
    </citation>
    <scope>NUCLEOTIDE SEQUENCE [LARGE SCALE GENOMIC DNA]</scope>
</reference>
<name>A0A1F6MVS2_9BACT</name>
<dbReference type="AlphaFoldDB" id="A0A1F6MVS2"/>
<comment type="caution">
    <text evidence="4">The sequence shown here is derived from an EMBL/GenBank/DDBJ whole genome shotgun (WGS) entry which is preliminary data.</text>
</comment>
<dbReference type="InterPro" id="IPR001107">
    <property type="entry name" value="Band_7"/>
</dbReference>
<dbReference type="SMART" id="SM00244">
    <property type="entry name" value="PHB"/>
    <property type="match status" value="1"/>
</dbReference>
<dbReference type="FunFam" id="3.30.479.30:FF:000004">
    <property type="entry name" value="Putative membrane protease family, stomatin"/>
    <property type="match status" value="1"/>
</dbReference>
<evidence type="ECO:0000256" key="1">
    <source>
        <dbReference type="ARBA" id="ARBA00008164"/>
    </source>
</evidence>
<evidence type="ECO:0000259" key="3">
    <source>
        <dbReference type="SMART" id="SM00244"/>
    </source>
</evidence>
<organism evidence="4 5">
    <name type="scientific">Candidatus Magasanikbacteria bacterium RIFCSPLOWO2_12_FULL_43_12</name>
    <dbReference type="NCBI Taxonomy" id="1798692"/>
    <lineage>
        <taxon>Bacteria</taxon>
        <taxon>Candidatus Magasanikiibacteriota</taxon>
    </lineage>
</organism>
<evidence type="ECO:0000313" key="5">
    <source>
        <dbReference type="Proteomes" id="UP000178347"/>
    </source>
</evidence>
<dbReference type="PRINTS" id="PR00721">
    <property type="entry name" value="STOMATIN"/>
</dbReference>
<comment type="similarity">
    <text evidence="1">Belongs to the band 7/mec-2 family.</text>
</comment>
<proteinExistence type="inferred from homology"/>
<dbReference type="CDD" id="cd08826">
    <property type="entry name" value="SPFH_eoslipins_u1"/>
    <property type="match status" value="1"/>
</dbReference>
<dbReference type="Gene3D" id="3.30.479.30">
    <property type="entry name" value="Band 7 domain"/>
    <property type="match status" value="1"/>
</dbReference>
<accession>A0A1F6MVS2</accession>
<keyword evidence="2" id="KW-1133">Transmembrane helix</keyword>
<dbReference type="SUPFAM" id="SSF117892">
    <property type="entry name" value="Band 7/SPFH domain"/>
    <property type="match status" value="1"/>
</dbReference>
<protein>
    <recommendedName>
        <fullName evidence="3">Band 7 domain-containing protein</fullName>
    </recommendedName>
</protein>
<feature type="transmembrane region" description="Helical" evidence="2">
    <location>
        <begin position="6"/>
        <end position="23"/>
    </location>
</feature>
<dbReference type="Pfam" id="PF01145">
    <property type="entry name" value="Band_7"/>
    <property type="match status" value="1"/>
</dbReference>
<sequence length="248" mass="27321">MSEILTPVAIAIGILVIISVRQVNQYQRGVKFMLGKYITTAEPGWRLIIPIIQSLIKIDMRTKAVDVPLQEAITKDNISAKINAVIYYKVVDAAKAVLEVENFWNAVSQLAQTTMRNVVGELELDELLANRDTAAQRIKEIIENAASQWGIKVEAVELKDIVLPENMQRVIAQQAEAEREKRSVIIKASGEVIAAENIAKAAAILAQSPGALHLRTLSTINDLSSDQSNTVIFAVPLEVLRAFERLGK</sequence>
<keyword evidence="2" id="KW-0812">Transmembrane</keyword>
<dbReference type="GO" id="GO:0005886">
    <property type="term" value="C:plasma membrane"/>
    <property type="evidence" value="ECO:0007669"/>
    <property type="project" value="InterPro"/>
</dbReference>
<dbReference type="STRING" id="1798692.A3G00_03880"/>
<gene>
    <name evidence="4" type="ORF">A3G00_03880</name>
</gene>
<dbReference type="InterPro" id="IPR043202">
    <property type="entry name" value="Band-7_stomatin-like"/>
</dbReference>
<dbReference type="InterPro" id="IPR036013">
    <property type="entry name" value="Band_7/SPFH_dom_sf"/>
</dbReference>
<dbReference type="PANTHER" id="PTHR10264">
    <property type="entry name" value="BAND 7 PROTEIN-RELATED"/>
    <property type="match status" value="1"/>
</dbReference>
<dbReference type="GO" id="GO:0098552">
    <property type="term" value="C:side of membrane"/>
    <property type="evidence" value="ECO:0007669"/>
    <property type="project" value="UniProtKB-ARBA"/>
</dbReference>